<gene>
    <name evidence="2" type="ORF">VM1G_11412</name>
</gene>
<protein>
    <recommendedName>
        <fullName evidence="1">Acyl-CoA thioesterase-like N-terminal HotDog domain-containing protein</fullName>
    </recommendedName>
</protein>
<evidence type="ECO:0000313" key="2">
    <source>
        <dbReference type="EMBL" id="KUI66084.1"/>
    </source>
</evidence>
<dbReference type="EMBL" id="CM003099">
    <property type="protein sequence ID" value="KUI66084.1"/>
    <property type="molecule type" value="Genomic_DNA"/>
</dbReference>
<dbReference type="InterPro" id="IPR052389">
    <property type="entry name" value="Sec_Metab_Biosynth-Assoc"/>
</dbReference>
<evidence type="ECO:0000259" key="1">
    <source>
        <dbReference type="Pfam" id="PF13622"/>
    </source>
</evidence>
<sequence>MPELLNSPSENTSRACTPLAEAIKFERLDSHIYRVNLVVDFCIGAVPDDGYTASCILSAGSLHLTRNQPDAFTAHFEYPGRTVPGAAIISVEDVKLGGQLSTLQLTPWQGSLLFKAPWIDPNVSRRTVLAFNTTLTDQRALSGWEASPAAALPSPLPEFAALKTSQTGDGFWEEQKTPPGGTSRPLHNWRFFLPRSGPLEPGVVDAWICRSNGERVS</sequence>
<name>A0A194VPI2_CYTMA</name>
<organism evidence="2 3">
    <name type="scientific">Cytospora mali</name>
    <name type="common">Apple Valsa canker fungus</name>
    <name type="synonym">Valsa mali</name>
    <dbReference type="NCBI Taxonomy" id="578113"/>
    <lineage>
        <taxon>Eukaryota</taxon>
        <taxon>Fungi</taxon>
        <taxon>Dikarya</taxon>
        <taxon>Ascomycota</taxon>
        <taxon>Pezizomycotina</taxon>
        <taxon>Sordariomycetes</taxon>
        <taxon>Sordariomycetidae</taxon>
        <taxon>Diaporthales</taxon>
        <taxon>Cytosporaceae</taxon>
        <taxon>Cytospora</taxon>
    </lineage>
</organism>
<reference evidence="2" key="1">
    <citation type="submission" date="2014-12" db="EMBL/GenBank/DDBJ databases">
        <title>Genome Sequence of Valsa Canker Pathogens Uncovers a Specific Adaption of Colonization on Woody Bark.</title>
        <authorList>
            <person name="Yin Z."/>
            <person name="Liu H."/>
            <person name="Gao X."/>
            <person name="Li Z."/>
            <person name="Song N."/>
            <person name="Ke X."/>
            <person name="Dai Q."/>
            <person name="Wu Y."/>
            <person name="Sun Y."/>
            <person name="Xu J.-R."/>
            <person name="Kang Z.K."/>
            <person name="Wang L."/>
            <person name="Huang L."/>
        </authorList>
    </citation>
    <scope>NUCLEOTIDE SEQUENCE [LARGE SCALE GENOMIC DNA]</scope>
    <source>
        <strain evidence="2">03-8</strain>
    </source>
</reference>
<keyword evidence="3" id="KW-1185">Reference proteome</keyword>
<dbReference type="Gene3D" id="2.40.160.210">
    <property type="entry name" value="Acyl-CoA thioesterase, double hotdog domain"/>
    <property type="match status" value="1"/>
</dbReference>
<dbReference type="SMR" id="A0A194VPI2"/>
<dbReference type="InterPro" id="IPR049449">
    <property type="entry name" value="TesB_ACOT8-like_N"/>
</dbReference>
<dbReference type="Proteomes" id="UP000078559">
    <property type="component" value="Chromosome 2"/>
</dbReference>
<dbReference type="AlphaFoldDB" id="A0A194VPI2"/>
<dbReference type="OrthoDB" id="2532955at2759"/>
<dbReference type="Pfam" id="PF13622">
    <property type="entry name" value="4HBT_3"/>
    <property type="match status" value="1"/>
</dbReference>
<dbReference type="InterPro" id="IPR042171">
    <property type="entry name" value="Acyl-CoA_hotdog"/>
</dbReference>
<accession>A0A194VPI2</accession>
<feature type="domain" description="Acyl-CoA thioesterase-like N-terminal HotDog" evidence="1">
    <location>
        <begin position="41"/>
        <end position="111"/>
    </location>
</feature>
<dbReference type="PANTHER" id="PTHR38110">
    <property type="entry name" value="CHROMOSOME 23, WHOLE GENOME SHOTGUN SEQUENCE"/>
    <property type="match status" value="1"/>
</dbReference>
<dbReference type="PANTHER" id="PTHR38110:SF1">
    <property type="entry name" value="THIOESTERASE DOMAIN-CONTAINING PROTEIN"/>
    <property type="match status" value="1"/>
</dbReference>
<evidence type="ECO:0000313" key="3">
    <source>
        <dbReference type="Proteomes" id="UP000078559"/>
    </source>
</evidence>
<proteinExistence type="predicted"/>